<keyword evidence="3 5" id="KW-1133">Transmembrane helix</keyword>
<evidence type="ECO:0000256" key="4">
    <source>
        <dbReference type="ARBA" id="ARBA00023136"/>
    </source>
</evidence>
<proteinExistence type="predicted"/>
<dbReference type="RefSeq" id="WP_183377329.1">
    <property type="nucleotide sequence ID" value="NZ_CBCSFZ010000027.1"/>
</dbReference>
<feature type="transmembrane region" description="Helical" evidence="5">
    <location>
        <begin position="12"/>
        <end position="31"/>
    </location>
</feature>
<evidence type="ECO:0000259" key="6">
    <source>
        <dbReference type="PROSITE" id="PS50850"/>
    </source>
</evidence>
<feature type="transmembrane region" description="Helical" evidence="5">
    <location>
        <begin position="139"/>
        <end position="161"/>
    </location>
</feature>
<feature type="transmembrane region" description="Helical" evidence="5">
    <location>
        <begin position="431"/>
        <end position="450"/>
    </location>
</feature>
<dbReference type="Gene3D" id="1.20.1250.20">
    <property type="entry name" value="MFS general substrate transporter like domains"/>
    <property type="match status" value="2"/>
</dbReference>
<dbReference type="InterPro" id="IPR020846">
    <property type="entry name" value="MFS_dom"/>
</dbReference>
<dbReference type="InterPro" id="IPR036259">
    <property type="entry name" value="MFS_trans_sf"/>
</dbReference>
<evidence type="ECO:0000256" key="3">
    <source>
        <dbReference type="ARBA" id="ARBA00022989"/>
    </source>
</evidence>
<keyword evidence="2 5" id="KW-0812">Transmembrane</keyword>
<dbReference type="EMBL" id="JACHWP010000024">
    <property type="protein sequence ID" value="MBB3024054.1"/>
    <property type="molecule type" value="Genomic_DNA"/>
</dbReference>
<feature type="transmembrane region" description="Helical" evidence="5">
    <location>
        <begin position="267"/>
        <end position="287"/>
    </location>
</feature>
<feature type="transmembrane region" description="Helical" evidence="5">
    <location>
        <begin position="51"/>
        <end position="73"/>
    </location>
</feature>
<dbReference type="Proteomes" id="UP000568050">
    <property type="component" value="Unassembled WGS sequence"/>
</dbReference>
<dbReference type="InterPro" id="IPR011701">
    <property type="entry name" value="MFS"/>
</dbReference>
<dbReference type="GO" id="GO:0005886">
    <property type="term" value="C:plasma membrane"/>
    <property type="evidence" value="ECO:0007669"/>
    <property type="project" value="UniProtKB-SubCell"/>
</dbReference>
<evidence type="ECO:0000256" key="2">
    <source>
        <dbReference type="ARBA" id="ARBA00022692"/>
    </source>
</evidence>
<gene>
    <name evidence="7" type="ORF">FHX50_002361</name>
</gene>
<feature type="transmembrane region" description="Helical" evidence="5">
    <location>
        <begin position="333"/>
        <end position="351"/>
    </location>
</feature>
<reference evidence="7 8" key="1">
    <citation type="submission" date="2020-08" db="EMBL/GenBank/DDBJ databases">
        <title>Sequencing the genomes of 1000 actinobacteria strains.</title>
        <authorList>
            <person name="Klenk H.-P."/>
        </authorList>
    </citation>
    <scope>NUCLEOTIDE SEQUENCE [LARGE SCALE GENOMIC DNA]</scope>
    <source>
        <strain evidence="7 8">DSM 23040</strain>
    </source>
</reference>
<feature type="domain" description="Major facilitator superfamily (MFS) profile" evidence="6">
    <location>
        <begin position="1"/>
        <end position="457"/>
    </location>
</feature>
<dbReference type="GO" id="GO:0022857">
    <property type="term" value="F:transmembrane transporter activity"/>
    <property type="evidence" value="ECO:0007669"/>
    <property type="project" value="InterPro"/>
</dbReference>
<sequence length="463" mass="46692">MTATAEGVFSPGLRLVTIGLLVSVGIVAFDGLGVTTALPAIASDLGGMTTYGWAVSALMLASVAGTVIAGFLADRHNPRGPYLAGFGIFAAGLTVSGLATGWALFLLGRVIQGFGVGAILSMAYVFIGRVYPPELQSRALALLSGAWTVPALVGPLAASVLTEVASWRVLFLALIPIVGVTMIMTTRGLPELGSSMDAPPTGVRQRLAYSVLLAASAAVLLFGLEQRGGVAGAGLTIVGLVGMFLGLRHVLPAGTLRLAPGVPSGIATRAVLSLAFFGIEVFLPLAMTQMRGASLFSAGLTLAAGALVWVAGSMAQSRHEQRTGSHTRRGDSIIGLVTLSLGIGIIATTLFVPALPIGVATLGWAIGGFGMGMAYNATTTETFAQTEPAAIGAMSGTIQMAQTLATALIAGIGTAMIAATRSVDGSPDVGVAAILSLTGMLALAAIPVALRISARCTRPAKAA</sequence>
<organism evidence="7 8">
    <name type="scientific">Helcobacillus massiliensis</name>
    <dbReference type="NCBI Taxonomy" id="521392"/>
    <lineage>
        <taxon>Bacteria</taxon>
        <taxon>Bacillati</taxon>
        <taxon>Actinomycetota</taxon>
        <taxon>Actinomycetes</taxon>
        <taxon>Micrococcales</taxon>
        <taxon>Dermabacteraceae</taxon>
        <taxon>Helcobacillus</taxon>
    </lineage>
</organism>
<keyword evidence="4 5" id="KW-0472">Membrane</keyword>
<dbReference type="SUPFAM" id="SSF103473">
    <property type="entry name" value="MFS general substrate transporter"/>
    <property type="match status" value="1"/>
</dbReference>
<dbReference type="Pfam" id="PF07690">
    <property type="entry name" value="MFS_1"/>
    <property type="match status" value="1"/>
</dbReference>
<evidence type="ECO:0000256" key="1">
    <source>
        <dbReference type="ARBA" id="ARBA00004651"/>
    </source>
</evidence>
<protein>
    <submittedName>
        <fullName evidence="7">MFS family permease</fullName>
    </submittedName>
</protein>
<feature type="transmembrane region" description="Helical" evidence="5">
    <location>
        <begin position="207"/>
        <end position="224"/>
    </location>
</feature>
<evidence type="ECO:0000313" key="7">
    <source>
        <dbReference type="EMBL" id="MBB3024054.1"/>
    </source>
</evidence>
<comment type="subcellular location">
    <subcellularLocation>
        <location evidence="1">Cell membrane</location>
        <topology evidence="1">Multi-pass membrane protein</topology>
    </subcellularLocation>
</comment>
<feature type="transmembrane region" description="Helical" evidence="5">
    <location>
        <begin position="398"/>
        <end position="419"/>
    </location>
</feature>
<feature type="transmembrane region" description="Helical" evidence="5">
    <location>
        <begin position="110"/>
        <end position="127"/>
    </location>
</feature>
<dbReference type="AlphaFoldDB" id="A0A839QUT7"/>
<name>A0A839QUT7_9MICO</name>
<evidence type="ECO:0000256" key="5">
    <source>
        <dbReference type="SAM" id="Phobius"/>
    </source>
</evidence>
<dbReference type="PROSITE" id="PS50850">
    <property type="entry name" value="MFS"/>
    <property type="match status" value="1"/>
</dbReference>
<accession>A0A839QUT7</accession>
<evidence type="ECO:0000313" key="8">
    <source>
        <dbReference type="Proteomes" id="UP000568050"/>
    </source>
</evidence>
<dbReference type="PANTHER" id="PTHR23501:SF154">
    <property type="entry name" value="MULTIDRUG-EFFLUX TRANSPORTER RV1634-RELATED"/>
    <property type="match status" value="1"/>
</dbReference>
<feature type="transmembrane region" description="Helical" evidence="5">
    <location>
        <begin position="357"/>
        <end position="377"/>
    </location>
</feature>
<feature type="transmembrane region" description="Helical" evidence="5">
    <location>
        <begin position="230"/>
        <end position="247"/>
    </location>
</feature>
<feature type="transmembrane region" description="Helical" evidence="5">
    <location>
        <begin position="293"/>
        <end position="312"/>
    </location>
</feature>
<keyword evidence="8" id="KW-1185">Reference proteome</keyword>
<comment type="caution">
    <text evidence="7">The sequence shown here is derived from an EMBL/GenBank/DDBJ whole genome shotgun (WGS) entry which is preliminary data.</text>
</comment>
<feature type="transmembrane region" description="Helical" evidence="5">
    <location>
        <begin position="167"/>
        <end position="186"/>
    </location>
</feature>
<feature type="transmembrane region" description="Helical" evidence="5">
    <location>
        <begin position="82"/>
        <end position="104"/>
    </location>
</feature>
<dbReference type="PANTHER" id="PTHR23501">
    <property type="entry name" value="MAJOR FACILITATOR SUPERFAMILY"/>
    <property type="match status" value="1"/>
</dbReference>